<name>A0AAD5C650_AMBAR</name>
<evidence type="ECO:0000313" key="1">
    <source>
        <dbReference type="EMBL" id="KAI7736008.1"/>
    </source>
</evidence>
<reference evidence="1" key="1">
    <citation type="submission" date="2022-06" db="EMBL/GenBank/DDBJ databases">
        <title>Uncovering the hologenomic basis of an extraordinary plant invasion.</title>
        <authorList>
            <person name="Bieker V.C."/>
            <person name="Martin M.D."/>
            <person name="Gilbert T."/>
            <person name="Hodgins K."/>
            <person name="Battlay P."/>
            <person name="Petersen B."/>
            <person name="Wilson J."/>
        </authorList>
    </citation>
    <scope>NUCLEOTIDE SEQUENCE</scope>
    <source>
        <strain evidence="1">AA19_3_7</strain>
        <tissue evidence="1">Leaf</tissue>
    </source>
</reference>
<dbReference type="Proteomes" id="UP001206925">
    <property type="component" value="Unassembled WGS sequence"/>
</dbReference>
<sequence>MNSYEEIKSLSWVLQEYKSSKFRSLIDLYEITYAYEAIKAQIMEKYIVLKVAGCTMDPLPPANLSVFNMIWNDTTYITEEDINMLVINIMHRFF</sequence>
<evidence type="ECO:0000313" key="2">
    <source>
        <dbReference type="Proteomes" id="UP001206925"/>
    </source>
</evidence>
<comment type="caution">
    <text evidence="1">The sequence shown here is derived from an EMBL/GenBank/DDBJ whole genome shotgun (WGS) entry which is preliminary data.</text>
</comment>
<accession>A0AAD5C650</accession>
<keyword evidence="2" id="KW-1185">Reference proteome</keyword>
<feature type="non-terminal residue" evidence="1">
    <location>
        <position position="1"/>
    </location>
</feature>
<proteinExistence type="predicted"/>
<dbReference type="EMBL" id="JAMZMK010009395">
    <property type="protein sequence ID" value="KAI7736008.1"/>
    <property type="molecule type" value="Genomic_DNA"/>
</dbReference>
<protein>
    <submittedName>
        <fullName evidence="1">Uncharacterized protein</fullName>
    </submittedName>
</protein>
<organism evidence="1 2">
    <name type="scientific">Ambrosia artemisiifolia</name>
    <name type="common">Common ragweed</name>
    <dbReference type="NCBI Taxonomy" id="4212"/>
    <lineage>
        <taxon>Eukaryota</taxon>
        <taxon>Viridiplantae</taxon>
        <taxon>Streptophyta</taxon>
        <taxon>Embryophyta</taxon>
        <taxon>Tracheophyta</taxon>
        <taxon>Spermatophyta</taxon>
        <taxon>Magnoliopsida</taxon>
        <taxon>eudicotyledons</taxon>
        <taxon>Gunneridae</taxon>
        <taxon>Pentapetalae</taxon>
        <taxon>asterids</taxon>
        <taxon>campanulids</taxon>
        <taxon>Asterales</taxon>
        <taxon>Asteraceae</taxon>
        <taxon>Asteroideae</taxon>
        <taxon>Heliantheae alliance</taxon>
        <taxon>Heliantheae</taxon>
        <taxon>Ambrosia</taxon>
    </lineage>
</organism>
<gene>
    <name evidence="1" type="ORF">M8C21_023870</name>
</gene>
<dbReference type="AlphaFoldDB" id="A0AAD5C650"/>